<dbReference type="AlphaFoldDB" id="A0AAP0QQF6"/>
<feature type="compositionally biased region" description="Acidic residues" evidence="3">
    <location>
        <begin position="289"/>
        <end position="298"/>
    </location>
</feature>
<dbReference type="CDD" id="cd06899">
    <property type="entry name" value="lectin_legume_LecRK_Arcelin_ConA"/>
    <property type="match status" value="1"/>
</dbReference>
<name>A0AAP0QQF6_9ROSI</name>
<dbReference type="InterPro" id="IPR050258">
    <property type="entry name" value="Leguminous_Lectin"/>
</dbReference>
<evidence type="ECO:0000313" key="6">
    <source>
        <dbReference type="Proteomes" id="UP001428341"/>
    </source>
</evidence>
<accession>A0AAP0QQF6</accession>
<feature type="domain" description="Legume lectin" evidence="4">
    <location>
        <begin position="3"/>
        <end position="168"/>
    </location>
</feature>
<dbReference type="Proteomes" id="UP001428341">
    <property type="component" value="Unassembled WGS sequence"/>
</dbReference>
<evidence type="ECO:0000259" key="4">
    <source>
        <dbReference type="Pfam" id="PF00139"/>
    </source>
</evidence>
<feature type="compositionally biased region" description="Low complexity" evidence="3">
    <location>
        <begin position="255"/>
        <end position="265"/>
    </location>
</feature>
<comment type="similarity">
    <text evidence="1">Belongs to the leguminous lectin family.</text>
</comment>
<dbReference type="InterPro" id="IPR013320">
    <property type="entry name" value="ConA-like_dom_sf"/>
</dbReference>
<feature type="region of interest" description="Disordered" evidence="3">
    <location>
        <begin position="238"/>
        <end position="298"/>
    </location>
</feature>
<dbReference type="PROSITE" id="PS00307">
    <property type="entry name" value="LECTIN_LEGUME_BETA"/>
    <property type="match status" value="1"/>
</dbReference>
<dbReference type="InterPro" id="IPR019825">
    <property type="entry name" value="Lectin_legB_Mn/Ca_BS"/>
</dbReference>
<evidence type="ECO:0000256" key="2">
    <source>
        <dbReference type="ARBA" id="ARBA00022734"/>
    </source>
</evidence>
<feature type="compositionally biased region" description="Acidic residues" evidence="3">
    <location>
        <begin position="266"/>
        <end position="280"/>
    </location>
</feature>
<proteinExistence type="inferred from homology"/>
<dbReference type="InterPro" id="IPR001220">
    <property type="entry name" value="Legume_lectin_dom"/>
</dbReference>
<dbReference type="PANTHER" id="PTHR32401">
    <property type="entry name" value="CONCANAVALIN A-LIKE LECTIN FAMILY PROTEIN"/>
    <property type="match status" value="1"/>
</dbReference>
<keyword evidence="6" id="KW-1185">Reference proteome</keyword>
<dbReference type="EMBL" id="JBCGBO010000004">
    <property type="protein sequence ID" value="KAK9208226.1"/>
    <property type="molecule type" value="Genomic_DNA"/>
</dbReference>
<dbReference type="SUPFAM" id="SSF49899">
    <property type="entry name" value="Concanavalin A-like lectins/glucanases"/>
    <property type="match status" value="1"/>
</dbReference>
<gene>
    <name evidence="5" type="ORF">WN944_000580</name>
</gene>
<sequence>MISTTFTIRISPYTNTTDSADGMTFVLATDTSPPSENSLGEYLGLAISGGNFSPLAVELDTFKNGYDPDDNHIGVDVASLTSDPAESLESFGIELKSGIPIQVKIYYDGWTKILYVYVAYAGNPLQKLIERPTILSETVPSSVYVGFTAATGPIRAESHQFVYDHDFDANTCERKDGNGCMEQNCETIIPEAASNFFLPPEQLSDHQHLKEVLSMVMLLEALKLKMYMDPLQATHATKRNAYNDPTGKLNANENGGAQSDDSGGNDSDDNGDADLEEDGDANLHGDGYGDSEDDVHVD</sequence>
<reference evidence="5 6" key="1">
    <citation type="submission" date="2024-05" db="EMBL/GenBank/DDBJ databases">
        <title>Haplotype-resolved chromosome-level genome assembly of Huyou (Citrus changshanensis).</title>
        <authorList>
            <person name="Miao C."/>
            <person name="Chen W."/>
            <person name="Wu Y."/>
            <person name="Wang L."/>
            <person name="Zhao S."/>
            <person name="Grierson D."/>
            <person name="Xu C."/>
            <person name="Chen K."/>
        </authorList>
    </citation>
    <scope>NUCLEOTIDE SEQUENCE [LARGE SCALE GENOMIC DNA]</scope>
    <source>
        <strain evidence="5">01-14</strain>
        <tissue evidence="5">Leaf</tissue>
    </source>
</reference>
<dbReference type="PANTHER" id="PTHR32401:SF49">
    <property type="entry name" value="OS10G0129200 PROTEIN"/>
    <property type="match status" value="1"/>
</dbReference>
<keyword evidence="2" id="KW-0430">Lectin</keyword>
<organism evidence="5 6">
    <name type="scientific">Citrus x changshan-huyou</name>
    <dbReference type="NCBI Taxonomy" id="2935761"/>
    <lineage>
        <taxon>Eukaryota</taxon>
        <taxon>Viridiplantae</taxon>
        <taxon>Streptophyta</taxon>
        <taxon>Embryophyta</taxon>
        <taxon>Tracheophyta</taxon>
        <taxon>Spermatophyta</taxon>
        <taxon>Magnoliopsida</taxon>
        <taxon>eudicotyledons</taxon>
        <taxon>Gunneridae</taxon>
        <taxon>Pentapetalae</taxon>
        <taxon>rosids</taxon>
        <taxon>malvids</taxon>
        <taxon>Sapindales</taxon>
        <taxon>Rutaceae</taxon>
        <taxon>Aurantioideae</taxon>
        <taxon>Citrus</taxon>
    </lineage>
</organism>
<dbReference type="GO" id="GO:0030246">
    <property type="term" value="F:carbohydrate binding"/>
    <property type="evidence" value="ECO:0007669"/>
    <property type="project" value="UniProtKB-KW"/>
</dbReference>
<dbReference type="Gene3D" id="2.60.120.200">
    <property type="match status" value="1"/>
</dbReference>
<dbReference type="Pfam" id="PF00139">
    <property type="entry name" value="Lectin_legB"/>
    <property type="match status" value="1"/>
</dbReference>
<protein>
    <recommendedName>
        <fullName evidence="4">Legume lectin domain-containing protein</fullName>
    </recommendedName>
</protein>
<comment type="caution">
    <text evidence="5">The sequence shown here is derived from an EMBL/GenBank/DDBJ whole genome shotgun (WGS) entry which is preliminary data.</text>
</comment>
<evidence type="ECO:0000256" key="1">
    <source>
        <dbReference type="ARBA" id="ARBA00007606"/>
    </source>
</evidence>
<evidence type="ECO:0000256" key="3">
    <source>
        <dbReference type="SAM" id="MobiDB-lite"/>
    </source>
</evidence>
<evidence type="ECO:0000313" key="5">
    <source>
        <dbReference type="EMBL" id="KAK9208226.1"/>
    </source>
</evidence>